<comment type="caution">
    <text evidence="2">The sequence shown here is derived from an EMBL/GenBank/DDBJ whole genome shotgun (WGS) entry which is preliminary data.</text>
</comment>
<name>A0A2R6AVX8_9ARCH</name>
<feature type="transmembrane region" description="Helical" evidence="1">
    <location>
        <begin position="42"/>
        <end position="65"/>
    </location>
</feature>
<keyword evidence="1" id="KW-0812">Transmembrane</keyword>
<evidence type="ECO:0000313" key="3">
    <source>
        <dbReference type="Proteomes" id="UP000240322"/>
    </source>
</evidence>
<evidence type="ECO:0000256" key="1">
    <source>
        <dbReference type="SAM" id="Phobius"/>
    </source>
</evidence>
<feature type="transmembrane region" description="Helical" evidence="1">
    <location>
        <begin position="7"/>
        <end position="30"/>
    </location>
</feature>
<dbReference type="AlphaFoldDB" id="A0A2R6AVX8"/>
<keyword evidence="1" id="KW-0472">Membrane</keyword>
<keyword evidence="1" id="KW-1133">Transmembrane helix</keyword>
<dbReference type="Proteomes" id="UP000240322">
    <property type="component" value="Unassembled WGS sequence"/>
</dbReference>
<protein>
    <submittedName>
        <fullName evidence="2">Uncharacterized protein</fullName>
    </submittedName>
</protein>
<proteinExistence type="predicted"/>
<organism evidence="2 3">
    <name type="scientific">Candidatus Marsarchaeota G2 archaeon OSP_D</name>
    <dbReference type="NCBI Taxonomy" id="1978157"/>
    <lineage>
        <taxon>Archaea</taxon>
        <taxon>Candidatus Marsarchaeota</taxon>
        <taxon>Candidatus Marsarchaeota group 2</taxon>
    </lineage>
</organism>
<dbReference type="EMBL" id="NEXE01000056">
    <property type="protein sequence ID" value="PSN90542.1"/>
    <property type="molecule type" value="Genomic_DNA"/>
</dbReference>
<reference evidence="2 3" key="1">
    <citation type="submission" date="2017-04" db="EMBL/GenBank/DDBJ databases">
        <title>Novel microbial lineages endemic to geothermal iron-oxide mats fill important gaps in the evolutionary history of Archaea.</title>
        <authorList>
            <person name="Jay Z.J."/>
            <person name="Beam J.P."/>
            <person name="Dlakic M."/>
            <person name="Rusch D.B."/>
            <person name="Kozubal M.A."/>
            <person name="Inskeep W.P."/>
        </authorList>
    </citation>
    <scope>NUCLEOTIDE SEQUENCE [LARGE SCALE GENOMIC DNA]</scope>
    <source>
        <strain evidence="2">OSP_D</strain>
    </source>
</reference>
<evidence type="ECO:0000313" key="2">
    <source>
        <dbReference type="EMBL" id="PSN90542.1"/>
    </source>
</evidence>
<accession>A0A2R6AVX8</accession>
<gene>
    <name evidence="2" type="ORF">B9Q03_06545</name>
</gene>
<sequence length="68" mass="7090">MVGRGSVLGVFAVLGFVAGIAFGFAIPYVVPALAYLPKIVTAQWFLAGLMGALFAVVIVLAYIAVHHN</sequence>